<dbReference type="Proteomes" id="UP000561726">
    <property type="component" value="Unassembled WGS sequence"/>
</dbReference>
<keyword evidence="4 5" id="KW-0472">Membrane</keyword>
<comment type="caution">
    <text evidence="7">The sequence shown here is derived from an EMBL/GenBank/DDBJ whole genome shotgun (WGS) entry which is preliminary data.</text>
</comment>
<feature type="transmembrane region" description="Helical" evidence="5">
    <location>
        <begin position="55"/>
        <end position="77"/>
    </location>
</feature>
<comment type="subcellular location">
    <subcellularLocation>
        <location evidence="1">Cell membrane</location>
        <topology evidence="1">Multi-pass membrane protein</topology>
    </subcellularLocation>
</comment>
<evidence type="ECO:0000256" key="1">
    <source>
        <dbReference type="ARBA" id="ARBA00004651"/>
    </source>
</evidence>
<keyword evidence="2 5" id="KW-0812">Transmembrane</keyword>
<dbReference type="SUPFAM" id="SSF103473">
    <property type="entry name" value="MFS general substrate transporter"/>
    <property type="match status" value="1"/>
</dbReference>
<gene>
    <name evidence="7" type="ORF">BJ997_000118</name>
</gene>
<evidence type="ECO:0000259" key="6">
    <source>
        <dbReference type="PROSITE" id="PS50850"/>
    </source>
</evidence>
<dbReference type="RefSeq" id="WP_183323207.1">
    <property type="nucleotide sequence ID" value="NZ_JACHBQ010000001.1"/>
</dbReference>
<dbReference type="EMBL" id="JACHBQ010000001">
    <property type="protein sequence ID" value="MBB5639570.1"/>
    <property type="molecule type" value="Genomic_DNA"/>
</dbReference>
<name>A0A7W8ZT38_9MICO</name>
<feature type="transmembrane region" description="Helical" evidence="5">
    <location>
        <begin position="83"/>
        <end position="104"/>
    </location>
</feature>
<dbReference type="AlphaFoldDB" id="A0A7W8ZT38"/>
<feature type="transmembrane region" description="Helical" evidence="5">
    <location>
        <begin position="15"/>
        <end position="35"/>
    </location>
</feature>
<evidence type="ECO:0000313" key="8">
    <source>
        <dbReference type="Proteomes" id="UP000561726"/>
    </source>
</evidence>
<evidence type="ECO:0000256" key="2">
    <source>
        <dbReference type="ARBA" id="ARBA00022692"/>
    </source>
</evidence>
<reference evidence="7 8" key="1">
    <citation type="submission" date="2020-08" db="EMBL/GenBank/DDBJ databases">
        <title>Sequencing the genomes of 1000 actinobacteria strains.</title>
        <authorList>
            <person name="Klenk H.-P."/>
        </authorList>
    </citation>
    <scope>NUCLEOTIDE SEQUENCE [LARGE SCALE GENOMIC DNA]</scope>
    <source>
        <strain evidence="7 8">DSM 21065</strain>
    </source>
</reference>
<evidence type="ECO:0000256" key="4">
    <source>
        <dbReference type="ARBA" id="ARBA00023136"/>
    </source>
</evidence>
<dbReference type="GO" id="GO:0022857">
    <property type="term" value="F:transmembrane transporter activity"/>
    <property type="evidence" value="ECO:0007669"/>
    <property type="project" value="InterPro"/>
</dbReference>
<dbReference type="InterPro" id="IPR020846">
    <property type="entry name" value="MFS_dom"/>
</dbReference>
<dbReference type="InterPro" id="IPR036259">
    <property type="entry name" value="MFS_trans_sf"/>
</dbReference>
<feature type="domain" description="Major facilitator superfamily (MFS) profile" evidence="6">
    <location>
        <begin position="1"/>
        <end position="118"/>
    </location>
</feature>
<dbReference type="InterPro" id="IPR005829">
    <property type="entry name" value="Sugar_transporter_CS"/>
</dbReference>
<evidence type="ECO:0000256" key="3">
    <source>
        <dbReference type="ARBA" id="ARBA00022989"/>
    </source>
</evidence>
<organism evidence="7 8">
    <name type="scientific">Cryobacterium roopkundense</name>
    <dbReference type="NCBI Taxonomy" id="1001240"/>
    <lineage>
        <taxon>Bacteria</taxon>
        <taxon>Bacillati</taxon>
        <taxon>Actinomycetota</taxon>
        <taxon>Actinomycetes</taxon>
        <taxon>Micrococcales</taxon>
        <taxon>Microbacteriaceae</taxon>
        <taxon>Cryobacterium</taxon>
    </lineage>
</organism>
<keyword evidence="3 5" id="KW-1133">Transmembrane helix</keyword>
<dbReference type="GO" id="GO:0005886">
    <property type="term" value="C:plasma membrane"/>
    <property type="evidence" value="ECO:0007669"/>
    <property type="project" value="UniProtKB-SubCell"/>
</dbReference>
<accession>A0A7W8ZT38</accession>
<dbReference type="Gene3D" id="1.20.1250.20">
    <property type="entry name" value="MFS general substrate transporter like domains"/>
    <property type="match status" value="1"/>
</dbReference>
<sequence length="118" mass="12188">MALNRTIGWLSRHQILTLVVLVVLAAFVGLAAGIINPIIGVLQLQLAPPAMRARVHSLMVAGCWAGIPIGALLGGIAVETLGLTASFVIVGVVYVLVSLAPLTGGAWKGMGPFRPDAR</sequence>
<protein>
    <submittedName>
        <fullName evidence="7">Putative MFS family arabinose efflux permease</fullName>
    </submittedName>
</protein>
<proteinExistence type="predicted"/>
<evidence type="ECO:0000313" key="7">
    <source>
        <dbReference type="EMBL" id="MBB5639570.1"/>
    </source>
</evidence>
<evidence type="ECO:0000256" key="5">
    <source>
        <dbReference type="SAM" id="Phobius"/>
    </source>
</evidence>
<dbReference type="PROSITE" id="PS00217">
    <property type="entry name" value="SUGAR_TRANSPORT_2"/>
    <property type="match status" value="1"/>
</dbReference>
<dbReference type="PROSITE" id="PS50850">
    <property type="entry name" value="MFS"/>
    <property type="match status" value="1"/>
</dbReference>